<keyword evidence="2" id="KW-1185">Reference proteome</keyword>
<dbReference type="GeneTree" id="ENSGT00950000182912"/>
<dbReference type="PANTHER" id="PTHR31025:SF19">
    <property type="entry name" value="SI:CH73-42K18.1-RELATED"/>
    <property type="match status" value="1"/>
</dbReference>
<evidence type="ECO:0000313" key="1">
    <source>
        <dbReference type="Ensembl" id="ENSSLDP00000011572.1"/>
    </source>
</evidence>
<protein>
    <recommendedName>
        <fullName evidence="3">PB1 domain-containing protein</fullName>
    </recommendedName>
</protein>
<evidence type="ECO:0008006" key="3">
    <source>
        <dbReference type="Google" id="ProtNLM"/>
    </source>
</evidence>
<reference evidence="1" key="1">
    <citation type="submission" date="2025-08" db="UniProtKB">
        <authorList>
            <consortium name="Ensembl"/>
        </authorList>
    </citation>
    <scope>IDENTIFICATION</scope>
</reference>
<dbReference type="AlphaFoldDB" id="A0A3B4X705"/>
<organism evidence="1 2">
    <name type="scientific">Seriola lalandi dorsalis</name>
    <dbReference type="NCBI Taxonomy" id="1841481"/>
    <lineage>
        <taxon>Eukaryota</taxon>
        <taxon>Metazoa</taxon>
        <taxon>Chordata</taxon>
        <taxon>Craniata</taxon>
        <taxon>Vertebrata</taxon>
        <taxon>Euteleostomi</taxon>
        <taxon>Actinopterygii</taxon>
        <taxon>Neopterygii</taxon>
        <taxon>Teleostei</taxon>
        <taxon>Neoteleostei</taxon>
        <taxon>Acanthomorphata</taxon>
        <taxon>Carangaria</taxon>
        <taxon>Carangiformes</taxon>
        <taxon>Carangidae</taxon>
        <taxon>Seriola</taxon>
    </lineage>
</organism>
<proteinExistence type="predicted"/>
<evidence type="ECO:0000313" key="2">
    <source>
        <dbReference type="Proteomes" id="UP000261360"/>
    </source>
</evidence>
<reference evidence="1" key="2">
    <citation type="submission" date="2025-09" db="UniProtKB">
        <authorList>
            <consortium name="Ensembl"/>
        </authorList>
    </citation>
    <scope>IDENTIFICATION</scope>
</reference>
<name>A0A3B4X705_SERLL</name>
<dbReference type="Proteomes" id="UP000261360">
    <property type="component" value="Unplaced"/>
</dbReference>
<dbReference type="Ensembl" id="ENSSLDT00000011986.1">
    <property type="protein sequence ID" value="ENSSLDP00000011572.1"/>
    <property type="gene ID" value="ENSSLDG00000009184.1"/>
</dbReference>
<sequence length="392" mass="45119">MAARNFLLHVHTSTDIVRKMTLSSCPESVNELKSIIKGKFKLDFDFSLSYQDPDFDGQLCSLVDIEELPQKAVLKAIRYESDASSVAPDDTIILPHAVTQERAERRPQVFTLPTFSYEVELIIGEGNVVHERTGKNLKLSRRQKHDILETLAAKMHNFTVAEALVTKHCCLKEPGSQTGWYGWKNGLKFRIGNFSVNSGKRSRNNPDKQSPHTNIKTPKRVEVNFLPIFPRGENAPSLEQLRLQIVDESQVKMFSLVHIFEQITGSQFILLNHSFLFVQICAKFHRITNMNLKNHFYNSLFRKKAARTEKNMFSLKERVDVQVRRAAVLRALPAYLHEDDSSFLKTWDVSYHIVYNVLYVISWNIIDLSKSYMVSVVPMLNLIYIFLIKLKS</sequence>
<dbReference type="PANTHER" id="PTHR31025">
    <property type="entry name" value="SI:CH211-196P9.1-RELATED"/>
    <property type="match status" value="1"/>
</dbReference>
<accession>A0A3B4X705</accession>